<accession>A0A1E3Q6A4</accession>
<dbReference type="Gene3D" id="3.30.420.40">
    <property type="match status" value="2"/>
</dbReference>
<dbReference type="NCBIfam" id="TIGR00329">
    <property type="entry name" value="gcp_kae1"/>
    <property type="match status" value="1"/>
</dbReference>
<dbReference type="EMBL" id="KV454294">
    <property type="protein sequence ID" value="ODQ73150.1"/>
    <property type="molecule type" value="Genomic_DNA"/>
</dbReference>
<comment type="cofactor">
    <cofactor evidence="7">
        <name>a divalent metal cation</name>
        <dbReference type="ChEBI" id="CHEBI:60240"/>
    </cofactor>
    <text evidence="7">Binds 1 divalent metal cation per subunit.</text>
</comment>
<keyword evidence="10" id="KW-1185">Reference proteome</keyword>
<protein>
    <recommendedName>
        <fullName evidence="1">N(6)-L-threonylcarbamoyladenine synthase</fullName>
        <ecNumber evidence="1">2.3.1.234</ecNumber>
    </recommendedName>
</protein>
<proteinExistence type="inferred from homology"/>
<dbReference type="InterPro" id="IPR017861">
    <property type="entry name" value="KAE1/TsaD"/>
</dbReference>
<dbReference type="InterPro" id="IPR017860">
    <property type="entry name" value="Peptidase_M22_CS"/>
</dbReference>
<keyword evidence="7" id="KW-0496">Mitochondrion</keyword>
<dbReference type="GO" id="GO:0005739">
    <property type="term" value="C:mitochondrion"/>
    <property type="evidence" value="ECO:0007669"/>
    <property type="project" value="UniProtKB-SubCell"/>
</dbReference>
<dbReference type="Pfam" id="PF00814">
    <property type="entry name" value="TsaD"/>
    <property type="match status" value="1"/>
</dbReference>
<dbReference type="PROSITE" id="PS01016">
    <property type="entry name" value="GLYCOPROTEASE"/>
    <property type="match status" value="1"/>
</dbReference>
<evidence type="ECO:0000256" key="6">
    <source>
        <dbReference type="ARBA" id="ARBA00048117"/>
    </source>
</evidence>
<dbReference type="AlphaFoldDB" id="A0A1E3Q6A4"/>
<dbReference type="OrthoDB" id="10259622at2759"/>
<gene>
    <name evidence="7" type="primary">QRI7</name>
    <name evidence="9" type="ORF">LIPSTDRAFT_71506</name>
</gene>
<dbReference type="PRINTS" id="PR00789">
    <property type="entry name" value="OSIALOPTASE"/>
</dbReference>
<name>A0A1E3Q6A4_LIPST</name>
<dbReference type="EC" id="2.3.1.234" evidence="1"/>
<dbReference type="PANTHER" id="PTHR11735">
    <property type="entry name" value="TRNA N6-ADENOSINE THREONYLCARBAMOYLTRANSFERASE"/>
    <property type="match status" value="1"/>
</dbReference>
<evidence type="ECO:0000256" key="2">
    <source>
        <dbReference type="ARBA" id="ARBA00022679"/>
    </source>
</evidence>
<dbReference type="InterPro" id="IPR000905">
    <property type="entry name" value="Gcp-like_dom"/>
</dbReference>
<evidence type="ECO:0000256" key="5">
    <source>
        <dbReference type="ARBA" id="ARBA00023315"/>
    </source>
</evidence>
<comment type="subcellular location">
    <subcellularLocation>
        <location evidence="7">Mitochondrion</location>
    </subcellularLocation>
</comment>
<dbReference type="GO" id="GO:0046872">
    <property type="term" value="F:metal ion binding"/>
    <property type="evidence" value="ECO:0007669"/>
    <property type="project" value="UniProtKB-KW"/>
</dbReference>
<evidence type="ECO:0000256" key="3">
    <source>
        <dbReference type="ARBA" id="ARBA00022694"/>
    </source>
</evidence>
<dbReference type="Proteomes" id="UP000094385">
    <property type="component" value="Unassembled WGS sequence"/>
</dbReference>
<comment type="function">
    <text evidence="7">Required for the formation of a threonylcarbamoyl group on adenosine at position 37 (t(6)A37) in mitochondrial tRNAs that read codons beginning with adenine. Probably involved in the transfer of the threonylcarbamoyl moiety of threonylcarbamoyl-AMP (TC-AMP) to the N6 group of A37. Involved in mitochondrial genome maintenance.</text>
</comment>
<comment type="subunit">
    <text evidence="7">Homodimer.</text>
</comment>
<feature type="domain" description="Gcp-like" evidence="8">
    <location>
        <begin position="57"/>
        <end position="371"/>
    </location>
</feature>
<dbReference type="InterPro" id="IPR022450">
    <property type="entry name" value="TsaD"/>
</dbReference>
<evidence type="ECO:0000259" key="8">
    <source>
        <dbReference type="Pfam" id="PF00814"/>
    </source>
</evidence>
<reference evidence="9 10" key="1">
    <citation type="journal article" date="2016" name="Proc. Natl. Acad. Sci. U.S.A.">
        <title>Comparative genomics of biotechnologically important yeasts.</title>
        <authorList>
            <person name="Riley R."/>
            <person name="Haridas S."/>
            <person name="Wolfe K.H."/>
            <person name="Lopes M.R."/>
            <person name="Hittinger C.T."/>
            <person name="Goeker M."/>
            <person name="Salamov A.A."/>
            <person name="Wisecaver J.H."/>
            <person name="Long T.M."/>
            <person name="Calvey C.H."/>
            <person name="Aerts A.L."/>
            <person name="Barry K.W."/>
            <person name="Choi C."/>
            <person name="Clum A."/>
            <person name="Coughlan A.Y."/>
            <person name="Deshpande S."/>
            <person name="Douglass A.P."/>
            <person name="Hanson S.J."/>
            <person name="Klenk H.-P."/>
            <person name="LaButti K.M."/>
            <person name="Lapidus A."/>
            <person name="Lindquist E.A."/>
            <person name="Lipzen A.M."/>
            <person name="Meier-Kolthoff J.P."/>
            <person name="Ohm R.A."/>
            <person name="Otillar R.P."/>
            <person name="Pangilinan J.L."/>
            <person name="Peng Y."/>
            <person name="Rokas A."/>
            <person name="Rosa C.A."/>
            <person name="Scheuner C."/>
            <person name="Sibirny A.A."/>
            <person name="Slot J.C."/>
            <person name="Stielow J.B."/>
            <person name="Sun H."/>
            <person name="Kurtzman C.P."/>
            <person name="Blackwell M."/>
            <person name="Grigoriev I.V."/>
            <person name="Jeffries T.W."/>
        </authorList>
    </citation>
    <scope>NUCLEOTIDE SEQUENCE [LARGE SCALE GENOMIC DNA]</scope>
    <source>
        <strain evidence="9 10">NRRL Y-11557</strain>
    </source>
</reference>
<keyword evidence="2 7" id="KW-0808">Transferase</keyword>
<dbReference type="HAMAP" id="MF_01445">
    <property type="entry name" value="TsaD"/>
    <property type="match status" value="1"/>
</dbReference>
<keyword evidence="4 7" id="KW-0479">Metal-binding</keyword>
<evidence type="ECO:0000256" key="7">
    <source>
        <dbReference type="HAMAP-Rule" id="MF_03179"/>
    </source>
</evidence>
<dbReference type="InterPro" id="IPR043129">
    <property type="entry name" value="ATPase_NBD"/>
</dbReference>
<comment type="catalytic activity">
    <reaction evidence="6 7">
        <text>L-threonylcarbamoyladenylate + adenosine(37) in tRNA = N(6)-L-threonylcarbamoyladenosine(37) in tRNA + AMP + H(+)</text>
        <dbReference type="Rhea" id="RHEA:37059"/>
        <dbReference type="Rhea" id="RHEA-COMP:10162"/>
        <dbReference type="Rhea" id="RHEA-COMP:10163"/>
        <dbReference type="ChEBI" id="CHEBI:15378"/>
        <dbReference type="ChEBI" id="CHEBI:73682"/>
        <dbReference type="ChEBI" id="CHEBI:74411"/>
        <dbReference type="ChEBI" id="CHEBI:74418"/>
        <dbReference type="ChEBI" id="CHEBI:456215"/>
        <dbReference type="EC" id="2.3.1.234"/>
    </reaction>
</comment>
<comment type="similarity">
    <text evidence="7">Belongs to the KAE1 / TsaD family.</text>
</comment>
<evidence type="ECO:0000256" key="1">
    <source>
        <dbReference type="ARBA" id="ARBA00012156"/>
    </source>
</evidence>
<sequence>MTFLRSQRPRIGLRSLGKHTQHWRRRTYIVLGIETSCDDTSVCLYDRYSPSEPPKLISSLTSSLDNKEFKGIVPTRALNHHQLHLAPLVCQLLRPPNAPQITPDLICVTRGPGMRGSLSVGVEFAKGLSLAWGTPMVGVHHMLAHLLTPRLLTNGSAPRFPFLSLLVSGGHTMLVLSTSLLDHRILANTIDIAMGDAIDKSARELGLNGNMNGPELEKLVQRYEESVAAGENKALSKEEMAEVGIKVKLPMRPKPGRPQTAAFSFSSFVTMVKRGVAKKGGLTALSETEVQIIAKQIQDAIFDHAVDRITYTLSTVPREVVAGIQDFVCSGGVGSNLLLRKKLIDAFPNRAMNLHFPPPDLCTDNGRMIAWTGIEMWETAGLHSSYDIMPTAEWSLENILGEVDGWVREDRTAQNVRPADIAA</sequence>
<dbReference type="STRING" id="675824.A0A1E3Q6A4"/>
<dbReference type="PANTHER" id="PTHR11735:SF6">
    <property type="entry name" value="TRNA N6-ADENOSINE THREONYLCARBAMOYLTRANSFERASE, MITOCHONDRIAL"/>
    <property type="match status" value="1"/>
</dbReference>
<organism evidence="9 10">
    <name type="scientific">Lipomyces starkeyi NRRL Y-11557</name>
    <dbReference type="NCBI Taxonomy" id="675824"/>
    <lineage>
        <taxon>Eukaryota</taxon>
        <taxon>Fungi</taxon>
        <taxon>Dikarya</taxon>
        <taxon>Ascomycota</taxon>
        <taxon>Saccharomycotina</taxon>
        <taxon>Lipomycetes</taxon>
        <taxon>Lipomycetales</taxon>
        <taxon>Lipomycetaceae</taxon>
        <taxon>Lipomyces</taxon>
    </lineage>
</organism>
<evidence type="ECO:0000313" key="10">
    <source>
        <dbReference type="Proteomes" id="UP000094385"/>
    </source>
</evidence>
<dbReference type="GO" id="GO:0061711">
    <property type="term" value="F:tRNA N(6)-L-threonylcarbamoyladenine synthase activity"/>
    <property type="evidence" value="ECO:0007669"/>
    <property type="project" value="UniProtKB-EC"/>
</dbReference>
<dbReference type="GO" id="GO:0072670">
    <property type="term" value="P:mitochondrial tRNA threonylcarbamoyladenosine modification"/>
    <property type="evidence" value="ECO:0007669"/>
    <property type="project" value="TreeGrafter"/>
</dbReference>
<evidence type="ECO:0000313" key="9">
    <source>
        <dbReference type="EMBL" id="ODQ73150.1"/>
    </source>
</evidence>
<dbReference type="SUPFAM" id="SSF53067">
    <property type="entry name" value="Actin-like ATPase domain"/>
    <property type="match status" value="2"/>
</dbReference>
<keyword evidence="3 7" id="KW-0819">tRNA processing</keyword>
<keyword evidence="5 7" id="KW-0012">Acyltransferase</keyword>
<evidence type="ECO:0000256" key="4">
    <source>
        <dbReference type="ARBA" id="ARBA00022723"/>
    </source>
</evidence>